<feature type="domain" description="HTH tetR-type" evidence="5">
    <location>
        <begin position="9"/>
        <end position="69"/>
    </location>
</feature>
<organism evidence="6 7">
    <name type="scientific">Actinacidiphila guanduensis</name>
    <dbReference type="NCBI Taxonomy" id="310781"/>
    <lineage>
        <taxon>Bacteria</taxon>
        <taxon>Bacillati</taxon>
        <taxon>Actinomycetota</taxon>
        <taxon>Actinomycetes</taxon>
        <taxon>Kitasatosporales</taxon>
        <taxon>Streptomycetaceae</taxon>
        <taxon>Actinacidiphila</taxon>
    </lineage>
</organism>
<dbReference type="PROSITE" id="PS50977">
    <property type="entry name" value="HTH_TETR_2"/>
    <property type="match status" value="1"/>
</dbReference>
<dbReference type="PRINTS" id="PR00455">
    <property type="entry name" value="HTHTETR"/>
</dbReference>
<dbReference type="Pfam" id="PF00440">
    <property type="entry name" value="TetR_N"/>
    <property type="match status" value="1"/>
</dbReference>
<gene>
    <name evidence="6" type="ORF">SAMN05216259_106354</name>
</gene>
<dbReference type="GO" id="GO:0003677">
    <property type="term" value="F:DNA binding"/>
    <property type="evidence" value="ECO:0007669"/>
    <property type="project" value="UniProtKB-UniRule"/>
</dbReference>
<keyword evidence="2 4" id="KW-0238">DNA-binding</keyword>
<evidence type="ECO:0000259" key="5">
    <source>
        <dbReference type="PROSITE" id="PS50977"/>
    </source>
</evidence>
<evidence type="ECO:0000256" key="2">
    <source>
        <dbReference type="ARBA" id="ARBA00023125"/>
    </source>
</evidence>
<dbReference type="SUPFAM" id="SSF48498">
    <property type="entry name" value="Tetracyclin repressor-like, C-terminal domain"/>
    <property type="match status" value="1"/>
</dbReference>
<keyword evidence="3" id="KW-0804">Transcription</keyword>
<keyword evidence="7" id="KW-1185">Reference proteome</keyword>
<feature type="DNA-binding region" description="H-T-H motif" evidence="4">
    <location>
        <begin position="32"/>
        <end position="51"/>
    </location>
</feature>
<dbReference type="EMBL" id="FNIE01000006">
    <property type="protein sequence ID" value="SDN95832.1"/>
    <property type="molecule type" value="Genomic_DNA"/>
</dbReference>
<reference evidence="6 7" key="1">
    <citation type="submission" date="2016-10" db="EMBL/GenBank/DDBJ databases">
        <authorList>
            <person name="de Groot N.N."/>
        </authorList>
    </citation>
    <scope>NUCLEOTIDE SEQUENCE [LARGE SCALE GENOMIC DNA]</scope>
    <source>
        <strain evidence="6 7">CGMCC 4.2022</strain>
    </source>
</reference>
<dbReference type="SUPFAM" id="SSF46689">
    <property type="entry name" value="Homeodomain-like"/>
    <property type="match status" value="1"/>
</dbReference>
<dbReference type="InterPro" id="IPR009057">
    <property type="entry name" value="Homeodomain-like_sf"/>
</dbReference>
<sequence>MMPKSAAKPSARERLLAAANELFYAEGVQSTGIDRVIERAGVAKASLYNSFGNKDGLVRAYLELRRDNNLARIDRALTRFRTPRERLLGVFDAQGEQITDPGYNGCAFMAACSEAPHGSTAEEVTAVYRGRIRALLTELAADCGVADPAGLARKLHLLYDGVTFSGRMDHDPTASSFAREAAAALLDAAEKAPAEALPASQAPAAT</sequence>
<dbReference type="Proteomes" id="UP000199341">
    <property type="component" value="Unassembled WGS sequence"/>
</dbReference>
<accession>A0A1H0FMS0</accession>
<evidence type="ECO:0000256" key="1">
    <source>
        <dbReference type="ARBA" id="ARBA00023015"/>
    </source>
</evidence>
<dbReference type="PANTHER" id="PTHR47506:SF1">
    <property type="entry name" value="HTH-TYPE TRANSCRIPTIONAL REGULATOR YJDC"/>
    <property type="match status" value="1"/>
</dbReference>
<dbReference type="InterPro" id="IPR036271">
    <property type="entry name" value="Tet_transcr_reg_TetR-rel_C_sf"/>
</dbReference>
<protein>
    <submittedName>
        <fullName evidence="6">Transcriptional regulator, TetR family</fullName>
    </submittedName>
</protein>
<evidence type="ECO:0000256" key="4">
    <source>
        <dbReference type="PROSITE-ProRule" id="PRU00335"/>
    </source>
</evidence>
<dbReference type="STRING" id="310781.SAMN05216259_106354"/>
<dbReference type="AlphaFoldDB" id="A0A1H0FMS0"/>
<dbReference type="InterPro" id="IPR001647">
    <property type="entry name" value="HTH_TetR"/>
</dbReference>
<name>A0A1H0FMS0_9ACTN</name>
<proteinExistence type="predicted"/>
<keyword evidence="1" id="KW-0805">Transcription regulation</keyword>
<dbReference type="PANTHER" id="PTHR47506">
    <property type="entry name" value="TRANSCRIPTIONAL REGULATORY PROTEIN"/>
    <property type="match status" value="1"/>
</dbReference>
<dbReference type="Gene3D" id="1.10.357.10">
    <property type="entry name" value="Tetracycline Repressor, domain 2"/>
    <property type="match status" value="1"/>
</dbReference>
<dbReference type="RefSeq" id="WP_093785116.1">
    <property type="nucleotide sequence ID" value="NZ_FNIE01000006.1"/>
</dbReference>
<evidence type="ECO:0000313" key="6">
    <source>
        <dbReference type="EMBL" id="SDN95832.1"/>
    </source>
</evidence>
<evidence type="ECO:0000256" key="3">
    <source>
        <dbReference type="ARBA" id="ARBA00023163"/>
    </source>
</evidence>
<evidence type="ECO:0000313" key="7">
    <source>
        <dbReference type="Proteomes" id="UP000199341"/>
    </source>
</evidence>
<dbReference type="OrthoDB" id="4214267at2"/>